<protein>
    <submittedName>
        <fullName evidence="2">Uncharacterized protein</fullName>
    </submittedName>
</protein>
<dbReference type="RefSeq" id="WP_163483408.1">
    <property type="nucleotide sequence ID" value="NZ_JAAGWF010000023.1"/>
</dbReference>
<sequence>MIADAVAQAAVAQDLGDWIWARHTNEFSWYIRPLFLLPMAWAAYRRSAWGIALSVLGLVTSMAWFPAPAEPDPQVLAFIEFEQQWVAADWSPSKIVFSLLAPLALVAYCTAFWRRSLTWGLVVLNAMALGKILWATVSEDGGVAVVVPALAGLAVGNVVLLLAVREVRRRRRREGAHPASIAR</sequence>
<keyword evidence="1" id="KW-1133">Transmembrane helix</keyword>
<dbReference type="Proteomes" id="UP000470246">
    <property type="component" value="Unassembled WGS sequence"/>
</dbReference>
<evidence type="ECO:0000313" key="3">
    <source>
        <dbReference type="Proteomes" id="UP000470246"/>
    </source>
</evidence>
<keyword evidence="3" id="KW-1185">Reference proteome</keyword>
<feature type="transmembrane region" description="Helical" evidence="1">
    <location>
        <begin position="95"/>
        <end position="113"/>
    </location>
</feature>
<evidence type="ECO:0000313" key="2">
    <source>
        <dbReference type="EMBL" id="NEK60035.1"/>
    </source>
</evidence>
<organism evidence="2 3">
    <name type="scientific">Geodermatophilus sabuli</name>
    <dbReference type="NCBI Taxonomy" id="1564158"/>
    <lineage>
        <taxon>Bacteria</taxon>
        <taxon>Bacillati</taxon>
        <taxon>Actinomycetota</taxon>
        <taxon>Actinomycetes</taxon>
        <taxon>Geodermatophilales</taxon>
        <taxon>Geodermatophilaceae</taxon>
        <taxon>Geodermatophilus</taxon>
    </lineage>
</organism>
<feature type="transmembrane region" description="Helical" evidence="1">
    <location>
        <begin position="49"/>
        <end position="67"/>
    </location>
</feature>
<keyword evidence="1" id="KW-0472">Membrane</keyword>
<reference evidence="2 3" key="1">
    <citation type="submission" date="2020-02" db="EMBL/GenBank/DDBJ databases">
        <title>Geodermatophilus sabuli CPCC 205279 I12A-02694.</title>
        <authorList>
            <person name="Jiang Z."/>
        </authorList>
    </citation>
    <scope>NUCLEOTIDE SEQUENCE [LARGE SCALE GENOMIC DNA]</scope>
    <source>
        <strain evidence="2 3">I12A-02694</strain>
    </source>
</reference>
<keyword evidence="1" id="KW-0812">Transmembrane</keyword>
<name>A0A7K3W562_9ACTN</name>
<comment type="caution">
    <text evidence="2">The sequence shown here is derived from an EMBL/GenBank/DDBJ whole genome shotgun (WGS) entry which is preliminary data.</text>
</comment>
<dbReference type="AlphaFoldDB" id="A0A7K3W562"/>
<feature type="transmembrane region" description="Helical" evidence="1">
    <location>
        <begin position="120"/>
        <end position="137"/>
    </location>
</feature>
<gene>
    <name evidence="2" type="ORF">GCU56_19450</name>
</gene>
<evidence type="ECO:0000256" key="1">
    <source>
        <dbReference type="SAM" id="Phobius"/>
    </source>
</evidence>
<dbReference type="EMBL" id="JAAGWF010000023">
    <property type="protein sequence ID" value="NEK60035.1"/>
    <property type="molecule type" value="Genomic_DNA"/>
</dbReference>
<feature type="transmembrane region" description="Helical" evidence="1">
    <location>
        <begin position="143"/>
        <end position="164"/>
    </location>
</feature>
<proteinExistence type="predicted"/>
<accession>A0A7K3W562</accession>